<evidence type="ECO:0008006" key="4">
    <source>
        <dbReference type="Google" id="ProtNLM"/>
    </source>
</evidence>
<keyword evidence="1" id="KW-0812">Transmembrane</keyword>
<evidence type="ECO:0000256" key="1">
    <source>
        <dbReference type="SAM" id="Phobius"/>
    </source>
</evidence>
<sequence>MEKELEDRKLAELMNSIRHYSTLRFAMLTVYFAVTGGLLVKFFDCDFSVRYPELHGLFQIAGSMVTVAFFIFEVALDDNLRKLWGSVKKLAGEGDVLLSHRQLWKGCLVPMATYGIFVGVLIFWLFTSRNYYPCQAAAHKAVQSETVISKECRK</sequence>
<feature type="transmembrane region" description="Helical" evidence="1">
    <location>
        <begin position="107"/>
        <end position="126"/>
    </location>
</feature>
<protein>
    <recommendedName>
        <fullName evidence="4">Transmembrane protein</fullName>
    </recommendedName>
</protein>
<name>Q82WR0_NITEU</name>
<keyword evidence="3" id="KW-1185">Reference proteome</keyword>
<dbReference type="STRING" id="228410.NE0602"/>
<reference evidence="2 3" key="1">
    <citation type="journal article" date="2003" name="J. Bacteriol.">
        <title>Complete genome sequence of the ammonia-oxidizing bacterium and obligate chemolithoautotroph Nitrosomonas europaea.</title>
        <authorList>
            <person name="Chain P."/>
            <person name="Lamerdin J."/>
            <person name="Larimer F."/>
            <person name="Regala W."/>
            <person name="Land M."/>
            <person name="Hauser L."/>
            <person name="Hooper A."/>
            <person name="Klotz M."/>
            <person name="Norton J."/>
            <person name="Sayavedra-Soto L."/>
            <person name="Arciero D."/>
            <person name="Hommes N."/>
            <person name="Whittaker M."/>
            <person name="Arp D."/>
        </authorList>
    </citation>
    <scope>NUCLEOTIDE SEQUENCE [LARGE SCALE GENOMIC DNA]</scope>
    <source>
        <strain evidence="3">ATCC 19718 / CIP 103999 / KCTC 2705 / NBRC 14298</strain>
    </source>
</reference>
<dbReference type="HOGENOM" id="CLU_1738572_0_0_4"/>
<proteinExistence type="predicted"/>
<dbReference type="RefSeq" id="WP_011111228.1">
    <property type="nucleotide sequence ID" value="NC_004757.1"/>
</dbReference>
<keyword evidence="1" id="KW-1133">Transmembrane helix</keyword>
<evidence type="ECO:0000313" key="2">
    <source>
        <dbReference type="EMBL" id="CAD84513.1"/>
    </source>
</evidence>
<accession>Q82WR0</accession>
<organism evidence="2 3">
    <name type="scientific">Nitrosomonas europaea (strain ATCC 19718 / CIP 103999 / KCTC 2705 / NBRC 14298)</name>
    <dbReference type="NCBI Taxonomy" id="228410"/>
    <lineage>
        <taxon>Bacteria</taxon>
        <taxon>Pseudomonadati</taxon>
        <taxon>Pseudomonadota</taxon>
        <taxon>Betaproteobacteria</taxon>
        <taxon>Nitrosomonadales</taxon>
        <taxon>Nitrosomonadaceae</taxon>
        <taxon>Nitrosomonas</taxon>
    </lineage>
</organism>
<dbReference type="AlphaFoldDB" id="Q82WR0"/>
<feature type="transmembrane region" description="Helical" evidence="1">
    <location>
        <begin position="21"/>
        <end position="43"/>
    </location>
</feature>
<dbReference type="KEGG" id="neu:NE0602"/>
<keyword evidence="1" id="KW-0472">Membrane</keyword>
<gene>
    <name evidence="2" type="ordered locus">NE0602</name>
</gene>
<feature type="transmembrane region" description="Helical" evidence="1">
    <location>
        <begin position="55"/>
        <end position="76"/>
    </location>
</feature>
<dbReference type="EMBL" id="AL954747">
    <property type="protein sequence ID" value="CAD84513.1"/>
    <property type="molecule type" value="Genomic_DNA"/>
</dbReference>
<dbReference type="GeneID" id="87103802"/>
<dbReference type="eggNOG" id="ENOG5030Y9W">
    <property type="taxonomic scope" value="Bacteria"/>
</dbReference>
<evidence type="ECO:0000313" key="3">
    <source>
        <dbReference type="Proteomes" id="UP000001416"/>
    </source>
</evidence>
<dbReference type="Proteomes" id="UP000001416">
    <property type="component" value="Chromosome"/>
</dbReference>